<dbReference type="InterPro" id="IPR036400">
    <property type="entry name" value="Cyt_B5-like_heme/steroid_sf"/>
</dbReference>
<protein>
    <submittedName>
        <fullName evidence="4">Cytochrome b5</fullName>
    </submittedName>
</protein>
<evidence type="ECO:0000256" key="2">
    <source>
        <dbReference type="SAM" id="MobiDB-lite"/>
    </source>
</evidence>
<evidence type="ECO:0000313" key="4">
    <source>
        <dbReference type="EMBL" id="PWN97763.1"/>
    </source>
</evidence>
<dbReference type="Proteomes" id="UP000245946">
    <property type="component" value="Unassembled WGS sequence"/>
</dbReference>
<dbReference type="SMART" id="SM01117">
    <property type="entry name" value="Cyt-b5"/>
    <property type="match status" value="1"/>
</dbReference>
<name>A0A316ZC09_9BASI</name>
<dbReference type="PANTHER" id="PTHR10281:SF76">
    <property type="entry name" value="CALCUTTA CUP-RELATED"/>
    <property type="match status" value="1"/>
</dbReference>
<dbReference type="SUPFAM" id="SSF55856">
    <property type="entry name" value="Cytochrome b5-like heme/steroid binding domain"/>
    <property type="match status" value="1"/>
</dbReference>
<dbReference type="STRING" id="58919.A0A316ZC09"/>
<feature type="domain" description="Cytochrome b5 heme-binding" evidence="3">
    <location>
        <begin position="103"/>
        <end position="203"/>
    </location>
</feature>
<dbReference type="Gene3D" id="3.10.120.10">
    <property type="entry name" value="Cytochrome b5-like heme/steroid binding domain"/>
    <property type="match status" value="1"/>
</dbReference>
<evidence type="ECO:0000259" key="3">
    <source>
        <dbReference type="SMART" id="SM01117"/>
    </source>
</evidence>
<keyword evidence="5" id="KW-1185">Reference proteome</keyword>
<gene>
    <name evidence="4" type="ORF">FA09DRAFT_330407</name>
</gene>
<reference evidence="4 5" key="1">
    <citation type="journal article" date="2018" name="Mol. Biol. Evol.">
        <title>Broad Genomic Sampling Reveals a Smut Pathogenic Ancestry of the Fungal Clade Ustilaginomycotina.</title>
        <authorList>
            <person name="Kijpornyongpan T."/>
            <person name="Mondo S.J."/>
            <person name="Barry K."/>
            <person name="Sandor L."/>
            <person name="Lee J."/>
            <person name="Lipzen A."/>
            <person name="Pangilinan J."/>
            <person name="LaButti K."/>
            <person name="Hainaut M."/>
            <person name="Henrissat B."/>
            <person name="Grigoriev I.V."/>
            <person name="Spatafora J.W."/>
            <person name="Aime M.C."/>
        </authorList>
    </citation>
    <scope>NUCLEOTIDE SEQUENCE [LARGE SCALE GENOMIC DNA]</scope>
    <source>
        <strain evidence="4 5">MCA 4186</strain>
    </source>
</reference>
<feature type="region of interest" description="Disordered" evidence="2">
    <location>
        <begin position="207"/>
        <end position="226"/>
    </location>
</feature>
<dbReference type="OrthoDB" id="10257697at2759"/>
<evidence type="ECO:0000256" key="1">
    <source>
        <dbReference type="ARBA" id="ARBA00038357"/>
    </source>
</evidence>
<dbReference type="EMBL" id="KZ819294">
    <property type="protein sequence ID" value="PWN97763.1"/>
    <property type="molecule type" value="Genomic_DNA"/>
</dbReference>
<sequence length="226" mass="24651">MSDAAPQLVDDPSTPGRSVPKKKANAPFLAHRNSQAARGAAEAAQQQAGAPQRSLAARILKWSVVALLLAIAGGQFVAGDPIWGYRGKYVKKHYWFPPPQRQFTPAELALYDGTDKTRPIYLSIMGQVYDVTKGRRIYGPGGPYDFFAGRDASRAYVTGCFSKKSGHLTHDVRGLKGEELRALLDWRTFFDIHDDYFQIGKLSLPKVDTSKPPPPPCASPVGAVPA</sequence>
<dbReference type="GO" id="GO:0012505">
    <property type="term" value="C:endomembrane system"/>
    <property type="evidence" value="ECO:0007669"/>
    <property type="project" value="TreeGrafter"/>
</dbReference>
<dbReference type="GO" id="GO:0016020">
    <property type="term" value="C:membrane"/>
    <property type="evidence" value="ECO:0007669"/>
    <property type="project" value="TreeGrafter"/>
</dbReference>
<organism evidence="4 5">
    <name type="scientific">Tilletiopsis washingtonensis</name>
    <dbReference type="NCBI Taxonomy" id="58919"/>
    <lineage>
        <taxon>Eukaryota</taxon>
        <taxon>Fungi</taxon>
        <taxon>Dikarya</taxon>
        <taxon>Basidiomycota</taxon>
        <taxon>Ustilaginomycotina</taxon>
        <taxon>Exobasidiomycetes</taxon>
        <taxon>Entylomatales</taxon>
        <taxon>Entylomatales incertae sedis</taxon>
        <taxon>Tilletiopsis</taxon>
    </lineage>
</organism>
<dbReference type="InterPro" id="IPR001199">
    <property type="entry name" value="Cyt_B5-like_heme/steroid-bd"/>
</dbReference>
<dbReference type="GO" id="GO:0020037">
    <property type="term" value="F:heme binding"/>
    <property type="evidence" value="ECO:0007669"/>
    <property type="project" value="UniProtKB-ARBA"/>
</dbReference>
<evidence type="ECO:0000313" key="5">
    <source>
        <dbReference type="Proteomes" id="UP000245946"/>
    </source>
</evidence>
<accession>A0A316ZC09</accession>
<comment type="similarity">
    <text evidence="1">Belongs to the cytochrome b5 family. MAPR subfamily.</text>
</comment>
<dbReference type="AlphaFoldDB" id="A0A316ZC09"/>
<dbReference type="FunFam" id="3.10.120.10:FF:000003">
    <property type="entry name" value="membrane-associated progesterone receptor component 1"/>
    <property type="match status" value="1"/>
</dbReference>
<feature type="region of interest" description="Disordered" evidence="2">
    <location>
        <begin position="1"/>
        <end position="27"/>
    </location>
</feature>
<proteinExistence type="inferred from homology"/>
<dbReference type="GeneID" id="37270134"/>
<dbReference type="Pfam" id="PF00173">
    <property type="entry name" value="Cyt-b5"/>
    <property type="match status" value="1"/>
</dbReference>
<dbReference type="InterPro" id="IPR050577">
    <property type="entry name" value="MAPR/NEUFC/NENF-like"/>
</dbReference>
<dbReference type="PANTHER" id="PTHR10281">
    <property type="entry name" value="MEMBRANE-ASSOCIATED PROGESTERONE RECEPTOR COMPONENT-RELATED"/>
    <property type="match status" value="1"/>
</dbReference>
<dbReference type="RefSeq" id="XP_025598042.1">
    <property type="nucleotide sequence ID" value="XM_025742590.1"/>
</dbReference>